<organism evidence="3 4">
    <name type="scientific">Meloidogyne graminicola</name>
    <dbReference type="NCBI Taxonomy" id="189291"/>
    <lineage>
        <taxon>Eukaryota</taxon>
        <taxon>Metazoa</taxon>
        <taxon>Ecdysozoa</taxon>
        <taxon>Nematoda</taxon>
        <taxon>Chromadorea</taxon>
        <taxon>Rhabditida</taxon>
        <taxon>Tylenchina</taxon>
        <taxon>Tylenchomorpha</taxon>
        <taxon>Tylenchoidea</taxon>
        <taxon>Meloidogynidae</taxon>
        <taxon>Meloidogyninae</taxon>
        <taxon>Meloidogyne</taxon>
    </lineage>
</organism>
<evidence type="ECO:0000313" key="4">
    <source>
        <dbReference type="Proteomes" id="UP000605970"/>
    </source>
</evidence>
<feature type="compositionally biased region" description="Low complexity" evidence="1">
    <location>
        <begin position="201"/>
        <end position="216"/>
    </location>
</feature>
<feature type="signal peptide" evidence="2">
    <location>
        <begin position="1"/>
        <end position="23"/>
    </location>
</feature>
<comment type="caution">
    <text evidence="3">The sequence shown here is derived from an EMBL/GenBank/DDBJ whole genome shotgun (WGS) entry which is preliminary data.</text>
</comment>
<dbReference type="EMBL" id="JABEBT010000041">
    <property type="protein sequence ID" value="KAF7635505.1"/>
    <property type="molecule type" value="Genomic_DNA"/>
</dbReference>
<sequence>MMKNYRIFLAILLFSVLINGLKADEDDPEEAENPEGAEGQEEGPGGEEQENDDENAGNEGKEQEGEKEGENQEGPEGNNEPGDENVDQPEKPESDDNEEKPQDDEDENAGGIEGNNPGKDKKKEDKEKVSKEGKGNNPKRKEKGGKTDEQKTKNGTRTDTNNGISPENNTTKQNTGQSGQQREKTNGQNNINPNLPYSPTVYPNGVPGQPQQQPNINPYPPIVNPPIYPVYPSQSDIPNQTNPPIYPQYPPISPPINKQQQQQLPYSPFGTNSLLEDDIDSDPFGFGITLTQQQYSPYSLPYQRYQNNPVPSTNNLGGFGNNEHHVPGQTFVPYEQRSQLPMIVRGSENNIDNTSNYGYQRTNSLGRGRRSDIYQEQENQSPILSTVCFKPTNGTRDNSAWIQNTTNIINSNPLYKSIPSISNQLVNNGGIPEICTVLQQNIETNGFQQGRLIRKKRNIGK</sequence>
<evidence type="ECO:0000313" key="3">
    <source>
        <dbReference type="EMBL" id="KAF7635505.1"/>
    </source>
</evidence>
<gene>
    <name evidence="3" type="ORF">Mgra_00005044</name>
</gene>
<feature type="compositionally biased region" description="Basic and acidic residues" evidence="1">
    <location>
        <begin position="59"/>
        <end position="70"/>
    </location>
</feature>
<proteinExistence type="predicted"/>
<dbReference type="Proteomes" id="UP000605970">
    <property type="component" value="Unassembled WGS sequence"/>
</dbReference>
<feature type="compositionally biased region" description="Basic and acidic residues" evidence="1">
    <location>
        <begin position="118"/>
        <end position="134"/>
    </location>
</feature>
<protein>
    <submittedName>
        <fullName evidence="3">Uncharacterized protein</fullName>
    </submittedName>
</protein>
<feature type="compositionally biased region" description="Polar residues" evidence="1">
    <location>
        <begin position="153"/>
        <end position="197"/>
    </location>
</feature>
<name>A0A8S9ZQF1_9BILA</name>
<keyword evidence="2" id="KW-0732">Signal</keyword>
<dbReference type="AlphaFoldDB" id="A0A8S9ZQF1"/>
<feature type="region of interest" description="Disordered" evidence="1">
    <location>
        <begin position="24"/>
        <end position="221"/>
    </location>
</feature>
<reference evidence="3" key="1">
    <citation type="journal article" date="2020" name="Ecol. Evol.">
        <title>Genome structure and content of the rice root-knot nematode (Meloidogyne graminicola).</title>
        <authorList>
            <person name="Phan N.T."/>
            <person name="Danchin E.G.J."/>
            <person name="Klopp C."/>
            <person name="Perfus-Barbeoch L."/>
            <person name="Kozlowski D.K."/>
            <person name="Koutsovoulos G.D."/>
            <person name="Lopez-Roques C."/>
            <person name="Bouchez O."/>
            <person name="Zahm M."/>
            <person name="Besnard G."/>
            <person name="Bellafiore S."/>
        </authorList>
    </citation>
    <scope>NUCLEOTIDE SEQUENCE</scope>
    <source>
        <strain evidence="3">VN-18</strain>
    </source>
</reference>
<feature type="chain" id="PRO_5035770924" evidence="2">
    <location>
        <begin position="24"/>
        <end position="461"/>
    </location>
</feature>
<feature type="compositionally biased region" description="Acidic residues" evidence="1">
    <location>
        <begin position="95"/>
        <end position="108"/>
    </location>
</feature>
<dbReference type="OrthoDB" id="10661638at2759"/>
<accession>A0A8S9ZQF1</accession>
<evidence type="ECO:0000256" key="1">
    <source>
        <dbReference type="SAM" id="MobiDB-lite"/>
    </source>
</evidence>
<feature type="compositionally biased region" description="Acidic residues" evidence="1">
    <location>
        <begin position="24"/>
        <end position="56"/>
    </location>
</feature>
<evidence type="ECO:0000256" key="2">
    <source>
        <dbReference type="SAM" id="SignalP"/>
    </source>
</evidence>
<keyword evidence="4" id="KW-1185">Reference proteome</keyword>